<feature type="transmembrane region" description="Helical" evidence="6">
    <location>
        <begin position="30"/>
        <end position="47"/>
    </location>
</feature>
<evidence type="ECO:0000256" key="4">
    <source>
        <dbReference type="ARBA" id="ARBA00023136"/>
    </source>
</evidence>
<evidence type="ECO:0000256" key="6">
    <source>
        <dbReference type="SAM" id="Phobius"/>
    </source>
</evidence>
<comment type="caution">
    <text evidence="7">The sequence shown here is derived from an EMBL/GenBank/DDBJ whole genome shotgun (WGS) entry which is preliminary data.</text>
</comment>
<feature type="transmembrane region" description="Helical" evidence="6">
    <location>
        <begin position="67"/>
        <end position="91"/>
    </location>
</feature>
<feature type="region of interest" description="Disordered" evidence="5">
    <location>
        <begin position="189"/>
        <end position="208"/>
    </location>
</feature>
<dbReference type="Proteomes" id="UP000295830">
    <property type="component" value="Unassembled WGS sequence"/>
</dbReference>
<evidence type="ECO:0000256" key="2">
    <source>
        <dbReference type="ARBA" id="ARBA00022692"/>
    </source>
</evidence>
<dbReference type="Pfam" id="PF02674">
    <property type="entry name" value="Colicin_V"/>
    <property type="match status" value="1"/>
</dbReference>
<evidence type="ECO:0000256" key="1">
    <source>
        <dbReference type="ARBA" id="ARBA00004141"/>
    </source>
</evidence>
<dbReference type="PANTHER" id="PTHR36926:SF1">
    <property type="entry name" value="COLICIN V PRODUCTION PROTEIN"/>
    <property type="match status" value="1"/>
</dbReference>
<evidence type="ECO:0000256" key="3">
    <source>
        <dbReference type="ARBA" id="ARBA00022989"/>
    </source>
</evidence>
<protein>
    <submittedName>
        <fullName evidence="7">Membrane protein required for colicin V production</fullName>
    </submittedName>
</protein>
<sequence>MDALIWIDWVIIAIVGISTLISLKRGFVREAMSLVIWVGAFVIARTFHPSMQALLAGTVETPAVRLVAAFAILFVSTLVVGALVSNALAKLVHATGLSATDRVLGTVFGLARGLIVVVVALALLRMTPVTEDTWWQRSVTVGELVKVEEWSRDLLGDDINAYLPSPDDGDKLSKDSAIRQGGQRLMQMQGAVPELPLDAETESSSTAE</sequence>
<name>A0A4R7JUE1_9GAMM</name>
<dbReference type="OrthoDB" id="9810601at2"/>
<dbReference type="InterPro" id="IPR003825">
    <property type="entry name" value="Colicin-V_CvpA"/>
</dbReference>
<proteinExistence type="predicted"/>
<dbReference type="EMBL" id="SOAX01000003">
    <property type="protein sequence ID" value="TDT41534.1"/>
    <property type="molecule type" value="Genomic_DNA"/>
</dbReference>
<reference evidence="7 8" key="1">
    <citation type="submission" date="2019-03" db="EMBL/GenBank/DDBJ databases">
        <title>Genomic Encyclopedia of Type Strains, Phase IV (KMG-IV): sequencing the most valuable type-strain genomes for metagenomic binning, comparative biology and taxonomic classification.</title>
        <authorList>
            <person name="Goeker M."/>
        </authorList>
    </citation>
    <scope>NUCLEOTIDE SEQUENCE [LARGE SCALE GENOMIC DNA]</scope>
    <source>
        <strain evidence="7 8">DSM 15505</strain>
    </source>
</reference>
<comment type="subcellular location">
    <subcellularLocation>
        <location evidence="1">Membrane</location>
        <topology evidence="1">Multi-pass membrane protein</topology>
    </subcellularLocation>
</comment>
<keyword evidence="8" id="KW-1185">Reference proteome</keyword>
<dbReference type="PANTHER" id="PTHR36926">
    <property type="entry name" value="COLICIN V PRODUCTION PROTEIN"/>
    <property type="match status" value="1"/>
</dbReference>
<evidence type="ECO:0000313" key="8">
    <source>
        <dbReference type="Proteomes" id="UP000295830"/>
    </source>
</evidence>
<dbReference type="RefSeq" id="WP_133735894.1">
    <property type="nucleotide sequence ID" value="NZ_SOAX01000003.1"/>
</dbReference>
<keyword evidence="4 6" id="KW-0472">Membrane</keyword>
<evidence type="ECO:0000256" key="5">
    <source>
        <dbReference type="SAM" id="MobiDB-lite"/>
    </source>
</evidence>
<accession>A0A4R7JUE1</accession>
<dbReference type="GO" id="GO:0009403">
    <property type="term" value="P:toxin biosynthetic process"/>
    <property type="evidence" value="ECO:0007669"/>
    <property type="project" value="InterPro"/>
</dbReference>
<keyword evidence="2 6" id="KW-0812">Transmembrane</keyword>
<dbReference type="GO" id="GO:0016020">
    <property type="term" value="C:membrane"/>
    <property type="evidence" value="ECO:0007669"/>
    <property type="project" value="UniProtKB-SubCell"/>
</dbReference>
<feature type="transmembrane region" description="Helical" evidence="6">
    <location>
        <begin position="6"/>
        <end position="23"/>
    </location>
</feature>
<evidence type="ECO:0000313" key="7">
    <source>
        <dbReference type="EMBL" id="TDT41534.1"/>
    </source>
</evidence>
<dbReference type="AlphaFoldDB" id="A0A4R7JUE1"/>
<keyword evidence="3 6" id="KW-1133">Transmembrane helix</keyword>
<feature type="transmembrane region" description="Helical" evidence="6">
    <location>
        <begin position="103"/>
        <end position="124"/>
    </location>
</feature>
<gene>
    <name evidence="7" type="ORF">DES49_1630</name>
</gene>
<dbReference type="InterPro" id="IPR052719">
    <property type="entry name" value="CvpA-like"/>
</dbReference>
<organism evidence="7 8">
    <name type="scientific">Halospina denitrificans</name>
    <dbReference type="NCBI Taxonomy" id="332522"/>
    <lineage>
        <taxon>Bacteria</taxon>
        <taxon>Pseudomonadati</taxon>
        <taxon>Pseudomonadota</taxon>
        <taxon>Gammaproteobacteria</taxon>
        <taxon>Halospina</taxon>
    </lineage>
</organism>